<proteinExistence type="predicted"/>
<sequence>MNAPQPPGNPFGGQPQEPNADATQIVPGGGQPSAANPNPDATQVVSPGQAPAAPQQNADATQVVSPGQVPPASGGFPAQGPGSGGFPAQPPAYGAPQQPYGQPQQQQQQPYGAPQSNPYGQPQQQAYGQPQQPYGAPQSNPYGQPQQQAYGQPGGYGQPGYGAAPMPPTGYAEWGSRAVAGLIDYAAPGLVAGLIIGVVGGIGAATADPSDPSSAGILVLVAYLVGYGGLFAFYIWNTVLKGGSTGQSLGKKVAKIKVIKEDTQQPPGGGVAFLRLLLNNAFGLLCGIGSLINFLAPLWNKPKNETYSDKICGTVVINWPDTASYGGGGGYGQQQQGYGQPNTGGYPQQQPPQQGGYGQPPQQGYGGQQQGW</sequence>
<name>A0ABQ2IL75_9PSEU</name>
<evidence type="ECO:0000256" key="1">
    <source>
        <dbReference type="ARBA" id="ARBA00004651"/>
    </source>
</evidence>
<feature type="compositionally biased region" description="Low complexity" evidence="6">
    <location>
        <begin position="47"/>
        <end position="60"/>
    </location>
</feature>
<feature type="domain" description="RDD" evidence="8">
    <location>
        <begin position="171"/>
        <end position="313"/>
    </location>
</feature>
<evidence type="ECO:0000256" key="3">
    <source>
        <dbReference type="ARBA" id="ARBA00022692"/>
    </source>
</evidence>
<evidence type="ECO:0000259" key="8">
    <source>
        <dbReference type="Pfam" id="PF06271"/>
    </source>
</evidence>
<dbReference type="RefSeq" id="WP_189158164.1">
    <property type="nucleotide sequence ID" value="NZ_BMNC01000010.1"/>
</dbReference>
<accession>A0ABQ2IL75</accession>
<keyword evidence="5 7" id="KW-0472">Membrane</keyword>
<feature type="region of interest" description="Disordered" evidence="6">
    <location>
        <begin position="1"/>
        <end position="162"/>
    </location>
</feature>
<dbReference type="InterPro" id="IPR010432">
    <property type="entry name" value="RDD"/>
</dbReference>
<dbReference type="Pfam" id="PF06271">
    <property type="entry name" value="RDD"/>
    <property type="match status" value="1"/>
</dbReference>
<evidence type="ECO:0000256" key="5">
    <source>
        <dbReference type="ARBA" id="ARBA00023136"/>
    </source>
</evidence>
<feature type="transmembrane region" description="Helical" evidence="7">
    <location>
        <begin position="185"/>
        <end position="205"/>
    </location>
</feature>
<dbReference type="InterPro" id="IPR051791">
    <property type="entry name" value="Pra-immunoreactive"/>
</dbReference>
<evidence type="ECO:0000313" key="10">
    <source>
        <dbReference type="Proteomes" id="UP000597656"/>
    </source>
</evidence>
<dbReference type="PANTHER" id="PTHR36115">
    <property type="entry name" value="PROLINE-RICH ANTIGEN HOMOLOG-RELATED"/>
    <property type="match status" value="1"/>
</dbReference>
<feature type="compositionally biased region" description="Low complexity" evidence="6">
    <location>
        <begin position="70"/>
        <end position="80"/>
    </location>
</feature>
<evidence type="ECO:0000256" key="6">
    <source>
        <dbReference type="SAM" id="MobiDB-lite"/>
    </source>
</evidence>
<evidence type="ECO:0000256" key="4">
    <source>
        <dbReference type="ARBA" id="ARBA00022989"/>
    </source>
</evidence>
<gene>
    <name evidence="9" type="ORF">GCM10011609_59600</name>
</gene>
<keyword evidence="3 7" id="KW-0812">Transmembrane</keyword>
<comment type="caution">
    <text evidence="9">The sequence shown here is derived from an EMBL/GenBank/DDBJ whole genome shotgun (WGS) entry which is preliminary data.</text>
</comment>
<comment type="subcellular location">
    <subcellularLocation>
        <location evidence="1">Cell membrane</location>
        <topology evidence="1">Multi-pass membrane protein</topology>
    </subcellularLocation>
</comment>
<keyword evidence="4 7" id="KW-1133">Transmembrane helix</keyword>
<reference evidence="10" key="1">
    <citation type="journal article" date="2019" name="Int. J. Syst. Evol. Microbiol.">
        <title>The Global Catalogue of Microorganisms (GCM) 10K type strain sequencing project: providing services to taxonomists for standard genome sequencing and annotation.</title>
        <authorList>
            <consortium name="The Broad Institute Genomics Platform"/>
            <consortium name="The Broad Institute Genome Sequencing Center for Infectious Disease"/>
            <person name="Wu L."/>
            <person name="Ma J."/>
        </authorList>
    </citation>
    <scope>NUCLEOTIDE SEQUENCE [LARGE SCALE GENOMIC DNA]</scope>
    <source>
        <strain evidence="10">CGMCC 4.7319</strain>
    </source>
</reference>
<feature type="compositionally biased region" description="Low complexity" evidence="6">
    <location>
        <begin position="91"/>
        <end position="151"/>
    </location>
</feature>
<feature type="region of interest" description="Disordered" evidence="6">
    <location>
        <begin position="328"/>
        <end position="372"/>
    </location>
</feature>
<organism evidence="9 10">
    <name type="scientific">Lentzea pudingi</name>
    <dbReference type="NCBI Taxonomy" id="1789439"/>
    <lineage>
        <taxon>Bacteria</taxon>
        <taxon>Bacillati</taxon>
        <taxon>Actinomycetota</taxon>
        <taxon>Actinomycetes</taxon>
        <taxon>Pseudonocardiales</taxon>
        <taxon>Pseudonocardiaceae</taxon>
        <taxon>Lentzea</taxon>
    </lineage>
</organism>
<feature type="compositionally biased region" description="Low complexity" evidence="6">
    <location>
        <begin position="333"/>
        <end position="363"/>
    </location>
</feature>
<protein>
    <recommendedName>
        <fullName evidence="8">RDD domain-containing protein</fullName>
    </recommendedName>
</protein>
<dbReference type="EMBL" id="BMNC01000010">
    <property type="protein sequence ID" value="GGN11599.1"/>
    <property type="molecule type" value="Genomic_DNA"/>
</dbReference>
<feature type="compositionally biased region" description="Polar residues" evidence="6">
    <location>
        <begin position="33"/>
        <end position="46"/>
    </location>
</feature>
<keyword evidence="2" id="KW-1003">Cell membrane</keyword>
<dbReference type="PANTHER" id="PTHR36115:SF6">
    <property type="entry name" value="PROLINE-RICH ANTIGEN HOMOLOG"/>
    <property type="match status" value="1"/>
</dbReference>
<feature type="transmembrane region" description="Helical" evidence="7">
    <location>
        <begin position="217"/>
        <end position="236"/>
    </location>
</feature>
<evidence type="ECO:0000256" key="2">
    <source>
        <dbReference type="ARBA" id="ARBA00022475"/>
    </source>
</evidence>
<keyword evidence="10" id="KW-1185">Reference proteome</keyword>
<dbReference type="Proteomes" id="UP000597656">
    <property type="component" value="Unassembled WGS sequence"/>
</dbReference>
<evidence type="ECO:0000256" key="7">
    <source>
        <dbReference type="SAM" id="Phobius"/>
    </source>
</evidence>
<evidence type="ECO:0000313" key="9">
    <source>
        <dbReference type="EMBL" id="GGN11599.1"/>
    </source>
</evidence>
<feature type="transmembrane region" description="Helical" evidence="7">
    <location>
        <begin position="281"/>
        <end position="300"/>
    </location>
</feature>